<evidence type="ECO:0000256" key="2">
    <source>
        <dbReference type="ARBA" id="ARBA00022980"/>
    </source>
</evidence>
<dbReference type="GO" id="GO:1990904">
    <property type="term" value="C:ribonucleoprotein complex"/>
    <property type="evidence" value="ECO:0007669"/>
    <property type="project" value="UniProtKB-KW"/>
</dbReference>
<gene>
    <name evidence="5" type="ORF">SARC_06551</name>
</gene>
<dbReference type="Proteomes" id="UP000054560">
    <property type="component" value="Unassembled WGS sequence"/>
</dbReference>
<accession>A0A0L0FWD7</accession>
<evidence type="ECO:0000256" key="3">
    <source>
        <dbReference type="ARBA" id="ARBA00023274"/>
    </source>
</evidence>
<protein>
    <recommendedName>
        <fullName evidence="4">Large ribosomal subunit protein uL4m</fullName>
    </recommendedName>
</protein>
<dbReference type="PANTHER" id="PTHR10746">
    <property type="entry name" value="50S RIBOSOMAL PROTEIN L4"/>
    <property type="match status" value="1"/>
</dbReference>
<dbReference type="STRING" id="667725.A0A0L0FWD7"/>
<dbReference type="RefSeq" id="XP_014155029.1">
    <property type="nucleotide sequence ID" value="XM_014299554.1"/>
</dbReference>
<proteinExistence type="inferred from homology"/>
<evidence type="ECO:0000313" key="6">
    <source>
        <dbReference type="Proteomes" id="UP000054560"/>
    </source>
</evidence>
<dbReference type="SUPFAM" id="SSF52166">
    <property type="entry name" value="Ribosomal protein L4"/>
    <property type="match status" value="1"/>
</dbReference>
<evidence type="ECO:0000256" key="4">
    <source>
        <dbReference type="ARBA" id="ARBA00040565"/>
    </source>
</evidence>
<dbReference type="InterPro" id="IPR002136">
    <property type="entry name" value="Ribosomal_uL4"/>
</dbReference>
<name>A0A0L0FWD7_9EUKA</name>
<dbReference type="GO" id="GO:0003735">
    <property type="term" value="F:structural constituent of ribosome"/>
    <property type="evidence" value="ECO:0007669"/>
    <property type="project" value="InterPro"/>
</dbReference>
<dbReference type="GeneID" id="25907055"/>
<organism evidence="5 6">
    <name type="scientific">Sphaeroforma arctica JP610</name>
    <dbReference type="NCBI Taxonomy" id="667725"/>
    <lineage>
        <taxon>Eukaryota</taxon>
        <taxon>Ichthyosporea</taxon>
        <taxon>Ichthyophonida</taxon>
        <taxon>Sphaeroforma</taxon>
    </lineage>
</organism>
<dbReference type="AlphaFoldDB" id="A0A0L0FWD7"/>
<dbReference type="Pfam" id="PF00573">
    <property type="entry name" value="Ribosomal_L4"/>
    <property type="match status" value="1"/>
</dbReference>
<keyword evidence="3" id="KW-0687">Ribonucleoprotein</keyword>
<dbReference type="EMBL" id="KQ242067">
    <property type="protein sequence ID" value="KNC81127.1"/>
    <property type="molecule type" value="Genomic_DNA"/>
</dbReference>
<keyword evidence="6" id="KW-1185">Reference proteome</keyword>
<dbReference type="GO" id="GO:0006412">
    <property type="term" value="P:translation"/>
    <property type="evidence" value="ECO:0007669"/>
    <property type="project" value="InterPro"/>
</dbReference>
<dbReference type="InterPro" id="IPR013005">
    <property type="entry name" value="Ribosomal_uL4-like"/>
</dbReference>
<dbReference type="PANTHER" id="PTHR10746:SF6">
    <property type="entry name" value="LARGE RIBOSOMAL SUBUNIT PROTEIN UL4M"/>
    <property type="match status" value="1"/>
</dbReference>
<dbReference type="OrthoDB" id="275876at2759"/>
<dbReference type="GO" id="GO:0005840">
    <property type="term" value="C:ribosome"/>
    <property type="evidence" value="ECO:0007669"/>
    <property type="project" value="UniProtKB-KW"/>
</dbReference>
<sequence>MLAYLPLPLHVGLPTTATSCLPTYHCHFVLAYLLLPLLVGLPITATSCLPTYHCHFVLAYLPPPLRVGVHSYSMHTRSVILSLSRAKLNPVYLKPRTSGGVVHGPTNMRKYDFALPKKIRAAGLRAALTIKYLQGHLTIVNEVKNATHRTNPIAHKLEQRGHHKGNTVLVVCGDTMGRELQLATLNIPYAHFMSYKGSSDVCNIHV</sequence>
<comment type="similarity">
    <text evidence="1">Belongs to the universal ribosomal protein uL4 family.</text>
</comment>
<dbReference type="InterPro" id="IPR023574">
    <property type="entry name" value="Ribosomal_uL4_dom_sf"/>
</dbReference>
<reference evidence="5 6" key="1">
    <citation type="submission" date="2011-02" db="EMBL/GenBank/DDBJ databases">
        <title>The Genome Sequence of Sphaeroforma arctica JP610.</title>
        <authorList>
            <consortium name="The Broad Institute Genome Sequencing Platform"/>
            <person name="Russ C."/>
            <person name="Cuomo C."/>
            <person name="Young S.K."/>
            <person name="Zeng Q."/>
            <person name="Gargeya S."/>
            <person name="Alvarado L."/>
            <person name="Berlin A."/>
            <person name="Chapman S.B."/>
            <person name="Chen Z."/>
            <person name="Freedman E."/>
            <person name="Gellesch M."/>
            <person name="Goldberg J."/>
            <person name="Griggs A."/>
            <person name="Gujja S."/>
            <person name="Heilman E."/>
            <person name="Heiman D."/>
            <person name="Howarth C."/>
            <person name="Mehta T."/>
            <person name="Neiman D."/>
            <person name="Pearson M."/>
            <person name="Roberts A."/>
            <person name="Saif S."/>
            <person name="Shea T."/>
            <person name="Shenoy N."/>
            <person name="Sisk P."/>
            <person name="Stolte C."/>
            <person name="Sykes S."/>
            <person name="White J."/>
            <person name="Yandava C."/>
            <person name="Burger G."/>
            <person name="Gray M.W."/>
            <person name="Holland P.W.H."/>
            <person name="King N."/>
            <person name="Lang F.B.F."/>
            <person name="Roger A.J."/>
            <person name="Ruiz-Trillo I."/>
            <person name="Haas B."/>
            <person name="Nusbaum C."/>
            <person name="Birren B."/>
        </authorList>
    </citation>
    <scope>NUCLEOTIDE SEQUENCE [LARGE SCALE GENOMIC DNA]</scope>
    <source>
        <strain evidence="5 6">JP610</strain>
    </source>
</reference>
<evidence type="ECO:0000256" key="1">
    <source>
        <dbReference type="ARBA" id="ARBA00010528"/>
    </source>
</evidence>
<evidence type="ECO:0000313" key="5">
    <source>
        <dbReference type="EMBL" id="KNC81127.1"/>
    </source>
</evidence>
<keyword evidence="2" id="KW-0689">Ribosomal protein</keyword>
<dbReference type="Gene3D" id="3.40.1370.10">
    <property type="match status" value="1"/>
</dbReference>